<organism evidence="1 2">
    <name type="scientific">Chryseobacterium indologenes</name>
    <name type="common">Flavobacterium indologenes</name>
    <dbReference type="NCBI Taxonomy" id="253"/>
    <lineage>
        <taxon>Bacteria</taxon>
        <taxon>Pseudomonadati</taxon>
        <taxon>Bacteroidota</taxon>
        <taxon>Flavobacteriia</taxon>
        <taxon>Flavobacteriales</taxon>
        <taxon>Weeksellaceae</taxon>
        <taxon>Chryseobacterium group</taxon>
        <taxon>Chryseobacterium</taxon>
    </lineage>
</organism>
<evidence type="ECO:0000313" key="1">
    <source>
        <dbReference type="EMBL" id="KPE49784.1"/>
    </source>
</evidence>
<dbReference type="AlphaFoldDB" id="A0A0N0IUP7"/>
<protein>
    <recommendedName>
        <fullName evidence="3">RHS repeat-associated core domain-containing protein</fullName>
    </recommendedName>
</protein>
<dbReference type="NCBIfam" id="TIGR03696">
    <property type="entry name" value="Rhs_assc_core"/>
    <property type="match status" value="1"/>
</dbReference>
<gene>
    <name evidence="1" type="ORF">AOB46_17585</name>
</gene>
<dbReference type="InterPro" id="IPR050708">
    <property type="entry name" value="T6SS_VgrG/RHS"/>
</dbReference>
<accession>A0A0N0IUP7</accession>
<dbReference type="PANTHER" id="PTHR32305:SF15">
    <property type="entry name" value="PROTEIN RHSA-RELATED"/>
    <property type="match status" value="1"/>
</dbReference>
<dbReference type="InterPro" id="IPR022385">
    <property type="entry name" value="Rhs_assc_core"/>
</dbReference>
<dbReference type="Proteomes" id="UP000037953">
    <property type="component" value="Unassembled WGS sequence"/>
</dbReference>
<dbReference type="PANTHER" id="PTHR32305">
    <property type="match status" value="1"/>
</dbReference>
<reference evidence="2" key="2">
    <citation type="submission" date="2015-09" db="EMBL/GenBank/DDBJ databases">
        <title>Draft genome sequence of a multidrug-resistant Chryseobacterium indologenes isolate from Malaysia.</title>
        <authorList>
            <person name="Yu C.Y."/>
            <person name="Ang G.Y."/>
            <person name="Chan K.-G."/>
        </authorList>
    </citation>
    <scope>NUCLEOTIDE SEQUENCE [LARGE SCALE GENOMIC DNA]</scope>
    <source>
        <strain evidence="2">CI_885</strain>
    </source>
</reference>
<dbReference type="RefSeq" id="WP_131724411.1">
    <property type="nucleotide sequence ID" value="NZ_LJOD01000014.1"/>
</dbReference>
<sequence length="286" mass="32083">TDVNNYYPFGLNHIDGQISKGKLGSYLSYKYNGKELQETGMYNYGVRFYMPDLGRWGVVDPLAETSRRWSTYNYAYNHPIRFIDPDGRQNKDVIITGDRAEEAFKHLKASTNLVLNKGSDGKLEASGTVKTEADQRLLDAIKDPEKTVKLDATSSYKVGDDGLIIVGGYLGSHKEGDKIIGDLVINTDQASKIEGNGGKKVSALVLHEILESYEAMQVGNGVHNYLTKEGQDAYKIAHDKVMKYPEAASDENIYKDEGIRKLGYNIYYHKNPETNKTKDLFMLETN</sequence>
<evidence type="ECO:0000313" key="2">
    <source>
        <dbReference type="Proteomes" id="UP000037953"/>
    </source>
</evidence>
<dbReference type="PATRIC" id="fig|253.9.peg.1465"/>
<dbReference type="EMBL" id="LJOD01000014">
    <property type="protein sequence ID" value="KPE49784.1"/>
    <property type="molecule type" value="Genomic_DNA"/>
</dbReference>
<dbReference type="Gene3D" id="2.180.10.10">
    <property type="entry name" value="RHS repeat-associated core"/>
    <property type="match status" value="1"/>
</dbReference>
<feature type="non-terminal residue" evidence="1">
    <location>
        <position position="1"/>
    </location>
</feature>
<name>A0A0N0IUP7_CHRID</name>
<comment type="caution">
    <text evidence="1">The sequence shown here is derived from an EMBL/GenBank/DDBJ whole genome shotgun (WGS) entry which is preliminary data.</text>
</comment>
<proteinExistence type="predicted"/>
<evidence type="ECO:0008006" key="3">
    <source>
        <dbReference type="Google" id="ProtNLM"/>
    </source>
</evidence>
<reference evidence="1 2" key="1">
    <citation type="journal article" date="2015" name="Genom Data">
        <title>Draft genome sequence of a multidrug-resistant Chryseobacterium indologenes isolate from Malaysia.</title>
        <authorList>
            <person name="Yu C.Y."/>
            <person name="Ang G.Y."/>
            <person name="Cheng H.J."/>
            <person name="Cheong Y.M."/>
            <person name="Yin W.F."/>
            <person name="Chan K.G."/>
        </authorList>
    </citation>
    <scope>NUCLEOTIDE SEQUENCE [LARGE SCALE GENOMIC DNA]</scope>
    <source>
        <strain evidence="1 2">CI_885</strain>
    </source>
</reference>